<dbReference type="Proteomes" id="UP000231912">
    <property type="component" value="Unassembled WGS sequence"/>
</dbReference>
<dbReference type="AlphaFoldDB" id="A0A2M9ZEJ2"/>
<accession>A0A2M9ZEJ2</accession>
<reference evidence="1 2" key="1">
    <citation type="submission" date="2017-07" db="EMBL/GenBank/DDBJ databases">
        <title>Leptospira spp. isolated from tropical soils.</title>
        <authorList>
            <person name="Thibeaux R."/>
            <person name="Iraola G."/>
            <person name="Ferres I."/>
            <person name="Bierque E."/>
            <person name="Girault D."/>
            <person name="Soupe-Gilbert M.-E."/>
            <person name="Picardeau M."/>
            <person name="Goarant C."/>
        </authorList>
    </citation>
    <scope>NUCLEOTIDE SEQUENCE [LARGE SCALE GENOMIC DNA]</scope>
    <source>
        <strain evidence="1 2">FH2-C-A2</strain>
    </source>
</reference>
<name>A0A2M9ZEJ2_9LEPT</name>
<proteinExistence type="predicted"/>
<organism evidence="1 2">
    <name type="scientific">Leptospira wolffii</name>
    <dbReference type="NCBI Taxonomy" id="409998"/>
    <lineage>
        <taxon>Bacteria</taxon>
        <taxon>Pseudomonadati</taxon>
        <taxon>Spirochaetota</taxon>
        <taxon>Spirochaetia</taxon>
        <taxon>Leptospirales</taxon>
        <taxon>Leptospiraceae</taxon>
        <taxon>Leptospira</taxon>
    </lineage>
</organism>
<gene>
    <name evidence="1" type="ORF">CH371_01825</name>
</gene>
<comment type="caution">
    <text evidence="1">The sequence shown here is derived from an EMBL/GenBank/DDBJ whole genome shotgun (WGS) entry which is preliminary data.</text>
</comment>
<evidence type="ECO:0000313" key="2">
    <source>
        <dbReference type="Proteomes" id="UP000231912"/>
    </source>
</evidence>
<protein>
    <submittedName>
        <fullName evidence="1">Uncharacterized protein</fullName>
    </submittedName>
</protein>
<sequence>MNAFQFSLRVPDFIMYDFFAEEGTRRFAVSLRARLSSTASRTGLSTSCASVAFIYAPYGSL</sequence>
<dbReference type="EMBL" id="NPDT01000001">
    <property type="protein sequence ID" value="PJZ66861.1"/>
    <property type="molecule type" value="Genomic_DNA"/>
</dbReference>
<evidence type="ECO:0000313" key="1">
    <source>
        <dbReference type="EMBL" id="PJZ66861.1"/>
    </source>
</evidence>